<feature type="domain" description="Response regulatory" evidence="8">
    <location>
        <begin position="640"/>
        <end position="760"/>
    </location>
</feature>
<dbReference type="EMBL" id="JAAJBT010000004">
    <property type="protein sequence ID" value="NHM01985.1"/>
    <property type="molecule type" value="Genomic_DNA"/>
</dbReference>
<evidence type="ECO:0000259" key="7">
    <source>
        <dbReference type="PROSITE" id="PS50109"/>
    </source>
</evidence>
<keyword evidence="6" id="KW-1133">Transmembrane helix</keyword>
<keyword evidence="10" id="KW-1185">Reference proteome</keyword>
<feature type="domain" description="Histidine kinase" evidence="7">
    <location>
        <begin position="399"/>
        <end position="620"/>
    </location>
</feature>
<dbReference type="PROSITE" id="PS50109">
    <property type="entry name" value="HIS_KIN"/>
    <property type="match status" value="1"/>
</dbReference>
<dbReference type="Pfam" id="PF00072">
    <property type="entry name" value="Response_reg"/>
    <property type="match status" value="1"/>
</dbReference>
<keyword evidence="6" id="KW-0472">Membrane</keyword>
<dbReference type="SUPFAM" id="SSF47384">
    <property type="entry name" value="Homodimeric domain of signal transducing histidine kinase"/>
    <property type="match status" value="1"/>
</dbReference>
<evidence type="ECO:0000259" key="8">
    <source>
        <dbReference type="PROSITE" id="PS50110"/>
    </source>
</evidence>
<dbReference type="InterPro" id="IPR036890">
    <property type="entry name" value="HATPase_C_sf"/>
</dbReference>
<dbReference type="Gene3D" id="3.30.565.10">
    <property type="entry name" value="Histidine kinase-like ATPase, C-terminal domain"/>
    <property type="match status" value="1"/>
</dbReference>
<feature type="modified residue" description="4-aspartylphosphate" evidence="5">
    <location>
        <position position="690"/>
    </location>
</feature>
<name>A0ABX0I770_9FLAO</name>
<dbReference type="SMART" id="SM00388">
    <property type="entry name" value="HisKA"/>
    <property type="match status" value="1"/>
</dbReference>
<keyword evidence="3 5" id="KW-0597">Phosphoprotein</keyword>
<proteinExistence type="predicted"/>
<dbReference type="EC" id="2.7.13.3" evidence="2"/>
<dbReference type="SMART" id="SM00448">
    <property type="entry name" value="REC"/>
    <property type="match status" value="1"/>
</dbReference>
<dbReference type="InterPro" id="IPR001789">
    <property type="entry name" value="Sig_transdc_resp-reg_receiver"/>
</dbReference>
<evidence type="ECO:0000256" key="1">
    <source>
        <dbReference type="ARBA" id="ARBA00000085"/>
    </source>
</evidence>
<protein>
    <recommendedName>
        <fullName evidence="2">histidine kinase</fullName>
        <ecNumber evidence="2">2.7.13.3</ecNumber>
    </recommendedName>
</protein>
<dbReference type="InterPro" id="IPR005467">
    <property type="entry name" value="His_kinase_dom"/>
</dbReference>
<feature type="transmembrane region" description="Helical" evidence="6">
    <location>
        <begin position="190"/>
        <end position="207"/>
    </location>
</feature>
<evidence type="ECO:0000256" key="3">
    <source>
        <dbReference type="ARBA" id="ARBA00022553"/>
    </source>
</evidence>
<dbReference type="PANTHER" id="PTHR45339:SF1">
    <property type="entry name" value="HYBRID SIGNAL TRANSDUCTION HISTIDINE KINASE J"/>
    <property type="match status" value="1"/>
</dbReference>
<dbReference type="Proteomes" id="UP000800984">
    <property type="component" value="Unassembled WGS sequence"/>
</dbReference>
<sequence>MKINEPLQKKSLHTIAKIHNASDSNLSVFQVSRLPNSSFKELTNESQDLGFTTNHFWVKFTLENPTNHVQNYFLETARPILDFAEFYTLNKDKIYYYQKSGDAIPFSERSIQNRKILFDIHLPPHAKFDYYLHFKSDGEVINIPLQLRSNINFIQNYSIEQIIFGLFYGILAITSVLYFFFYYTTKESVFFYYSLYVIAVGLLQFSLDGYFYEFIFPNANWISKNSVLVFAVLTLFFLGKYFEKYISIKKVKSKIASYFGIMYFILIIAFFSFLLHNPSVNSFGYPLINSLGLLFFFLILCALIEIYLTTKVVFPFFTIGILFLIAGFVIFILKNFGILPCNFITENGSKFGTCLETIFYSLTMAKLIGDLKDETIKSQKIALLKSEEISRLKSHFLSNISHELRTPLNTIMNVTEMIPHENNPQEIQEKCDVIKLSSQNLLCSINDILDFSKIDNNEFDFDTTSINIKNISDTIAKYYTLKSSEKGLKFLYHFDQKIPELVLADANRIEQVFNNLLLNALKFTNYGEINFQLKLVEQIKNKATIKIIVSDTGIGMDKKNYDTIFESFSQEHATDKRRYGGLGLGLYIVQKIVQKYNGSISIQTEVKKGSKFSITIQLPISKKKNISPFSLSNFSFLKKSILIVEDNVMNQMVLKMFFKSYENIKLKIANNGHEALEILKEMKFDIILMDLQMPVMDGYEATKAIRNGTCGVDKKATPIIAITADTTDTARKKTIELGMNFYMTKPVKKDDLLIKIMELTKTSTV</sequence>
<dbReference type="InterPro" id="IPR011006">
    <property type="entry name" value="CheY-like_superfamily"/>
</dbReference>
<dbReference type="Pfam" id="PF07695">
    <property type="entry name" value="7TMR-DISM_7TM"/>
    <property type="match status" value="1"/>
</dbReference>
<dbReference type="Pfam" id="PF02518">
    <property type="entry name" value="HATPase_c"/>
    <property type="match status" value="1"/>
</dbReference>
<feature type="transmembrane region" description="Helical" evidence="6">
    <location>
        <begin position="313"/>
        <end position="333"/>
    </location>
</feature>
<dbReference type="PANTHER" id="PTHR45339">
    <property type="entry name" value="HYBRID SIGNAL TRANSDUCTION HISTIDINE KINASE J"/>
    <property type="match status" value="1"/>
</dbReference>
<dbReference type="Pfam" id="PF00512">
    <property type="entry name" value="HisKA"/>
    <property type="match status" value="1"/>
</dbReference>
<feature type="transmembrane region" description="Helical" evidence="6">
    <location>
        <begin position="227"/>
        <end position="243"/>
    </location>
</feature>
<dbReference type="InterPro" id="IPR004358">
    <property type="entry name" value="Sig_transdc_His_kin-like_C"/>
</dbReference>
<dbReference type="Pfam" id="PF07696">
    <property type="entry name" value="7TMR-DISMED2"/>
    <property type="match status" value="1"/>
</dbReference>
<dbReference type="Gene3D" id="1.10.287.130">
    <property type="match status" value="1"/>
</dbReference>
<evidence type="ECO:0000256" key="6">
    <source>
        <dbReference type="SAM" id="Phobius"/>
    </source>
</evidence>
<dbReference type="CDD" id="cd17546">
    <property type="entry name" value="REC_hyHK_CKI1_RcsC-like"/>
    <property type="match status" value="1"/>
</dbReference>
<feature type="transmembrane region" description="Helical" evidence="6">
    <location>
        <begin position="255"/>
        <end position="275"/>
    </location>
</feature>
<dbReference type="SUPFAM" id="SSF52172">
    <property type="entry name" value="CheY-like"/>
    <property type="match status" value="1"/>
</dbReference>
<comment type="catalytic activity">
    <reaction evidence="1">
        <text>ATP + protein L-histidine = ADP + protein N-phospho-L-histidine.</text>
        <dbReference type="EC" id="2.7.13.3"/>
    </reaction>
</comment>
<comment type="caution">
    <text evidence="9">The sequence shown here is derived from an EMBL/GenBank/DDBJ whole genome shotgun (WGS) entry which is preliminary data.</text>
</comment>
<feature type="transmembrane region" description="Helical" evidence="6">
    <location>
        <begin position="162"/>
        <end position="183"/>
    </location>
</feature>
<evidence type="ECO:0000313" key="9">
    <source>
        <dbReference type="EMBL" id="NHM01985.1"/>
    </source>
</evidence>
<organism evidence="9 10">
    <name type="scientific">Flavobacterium difficile</name>
    <dbReference type="NCBI Taxonomy" id="2709659"/>
    <lineage>
        <taxon>Bacteria</taxon>
        <taxon>Pseudomonadati</taxon>
        <taxon>Bacteroidota</taxon>
        <taxon>Flavobacteriia</taxon>
        <taxon>Flavobacteriales</taxon>
        <taxon>Flavobacteriaceae</taxon>
        <taxon>Flavobacterium</taxon>
    </lineage>
</organism>
<gene>
    <name evidence="9" type="ORF">G4D72_07670</name>
</gene>
<dbReference type="InterPro" id="IPR003661">
    <property type="entry name" value="HisK_dim/P_dom"/>
</dbReference>
<feature type="transmembrane region" description="Helical" evidence="6">
    <location>
        <begin position="287"/>
        <end position="308"/>
    </location>
</feature>
<evidence type="ECO:0000256" key="2">
    <source>
        <dbReference type="ARBA" id="ARBA00012438"/>
    </source>
</evidence>
<evidence type="ECO:0000256" key="4">
    <source>
        <dbReference type="ARBA" id="ARBA00023012"/>
    </source>
</evidence>
<evidence type="ECO:0000256" key="5">
    <source>
        <dbReference type="PROSITE-ProRule" id="PRU00169"/>
    </source>
</evidence>
<dbReference type="CDD" id="cd00082">
    <property type="entry name" value="HisKA"/>
    <property type="match status" value="1"/>
</dbReference>
<dbReference type="SUPFAM" id="SSF55874">
    <property type="entry name" value="ATPase domain of HSP90 chaperone/DNA topoisomerase II/histidine kinase"/>
    <property type="match status" value="1"/>
</dbReference>
<dbReference type="InterPro" id="IPR036097">
    <property type="entry name" value="HisK_dim/P_sf"/>
</dbReference>
<dbReference type="PROSITE" id="PS50110">
    <property type="entry name" value="RESPONSE_REGULATORY"/>
    <property type="match status" value="1"/>
</dbReference>
<keyword evidence="4" id="KW-0902">Two-component regulatory system</keyword>
<dbReference type="SMART" id="SM00387">
    <property type="entry name" value="HATPase_c"/>
    <property type="match status" value="1"/>
</dbReference>
<dbReference type="InterPro" id="IPR003594">
    <property type="entry name" value="HATPase_dom"/>
</dbReference>
<accession>A0ABX0I770</accession>
<dbReference type="InterPro" id="IPR011623">
    <property type="entry name" value="7TMR_DISM_rcpt_extracell_dom1"/>
</dbReference>
<evidence type="ECO:0000313" key="10">
    <source>
        <dbReference type="Proteomes" id="UP000800984"/>
    </source>
</evidence>
<dbReference type="InterPro" id="IPR011622">
    <property type="entry name" value="7TMR_DISM_rcpt_extracell_dom2"/>
</dbReference>
<dbReference type="Gene3D" id="3.40.50.2300">
    <property type="match status" value="1"/>
</dbReference>
<dbReference type="RefSeq" id="WP_166077079.1">
    <property type="nucleotide sequence ID" value="NZ_JAAJBT010000004.1"/>
</dbReference>
<reference evidence="9 10" key="1">
    <citation type="submission" date="2020-02" db="EMBL/GenBank/DDBJ databases">
        <authorList>
            <person name="Chen W.-M."/>
        </authorList>
    </citation>
    <scope>NUCLEOTIDE SEQUENCE [LARGE SCALE GENOMIC DNA]</scope>
    <source>
        <strain evidence="9 10">KDG-16</strain>
    </source>
</reference>
<dbReference type="PRINTS" id="PR00344">
    <property type="entry name" value="BCTRLSENSOR"/>
</dbReference>
<keyword evidence="6" id="KW-0812">Transmembrane</keyword>
<dbReference type="Gene3D" id="2.60.40.2380">
    <property type="match status" value="1"/>
</dbReference>